<dbReference type="GO" id="GO:0015562">
    <property type="term" value="F:efflux transmembrane transporter activity"/>
    <property type="evidence" value="ECO:0007669"/>
    <property type="project" value="TreeGrafter"/>
</dbReference>
<organism evidence="3 4">
    <name type="scientific">Frateuria terrea</name>
    <dbReference type="NCBI Taxonomy" id="529704"/>
    <lineage>
        <taxon>Bacteria</taxon>
        <taxon>Pseudomonadati</taxon>
        <taxon>Pseudomonadota</taxon>
        <taxon>Gammaproteobacteria</taxon>
        <taxon>Lysobacterales</taxon>
        <taxon>Rhodanobacteraceae</taxon>
        <taxon>Frateuria</taxon>
    </lineage>
</organism>
<feature type="signal peptide" evidence="2">
    <location>
        <begin position="1"/>
        <end position="24"/>
    </location>
</feature>
<sequence>MISPILRRATALALLAPLLLCACAQQDDPPTTAPAPAYAAVARGRIDVEGGLLSLGMPREGTLAEVDVHEGERVRRGQPLASLDLEPGRLAVAAAQAELDQARAQLTLLGDRLAAAKTRAQRLAEAERAGAGDGPGADEAHNAATELTAQQTAMRAGVAAAEQKLAGARFELAQRTLRAPIDADVVRVSAQPGASVSPQAGALFVLLPRTPRIVRADLSEAYVDAVRPGMPALVSADASPDARPWHAHVLRVGTVVGPSTLEDDPQLRANSRTVECVLAFDTAQTPRVGQRVMVRFGAGSGPAAKGR</sequence>
<name>A0A1H6QJ91_9GAMM</name>
<dbReference type="STRING" id="529704.SAMN02927913_0575"/>
<dbReference type="PANTHER" id="PTHR30469">
    <property type="entry name" value="MULTIDRUG RESISTANCE PROTEIN MDTA"/>
    <property type="match status" value="1"/>
</dbReference>
<dbReference type="OrthoDB" id="8794034at2"/>
<feature type="coiled-coil region" evidence="1">
    <location>
        <begin position="92"/>
        <end position="119"/>
    </location>
</feature>
<dbReference type="PANTHER" id="PTHR30469:SF15">
    <property type="entry name" value="HLYD FAMILY OF SECRETION PROTEINS"/>
    <property type="match status" value="1"/>
</dbReference>
<dbReference type="SUPFAM" id="SSF111369">
    <property type="entry name" value="HlyD-like secretion proteins"/>
    <property type="match status" value="1"/>
</dbReference>
<proteinExistence type="predicted"/>
<dbReference type="Gene3D" id="2.40.50.100">
    <property type="match status" value="1"/>
</dbReference>
<accession>A0A1H6QJ91</accession>
<evidence type="ECO:0000313" key="3">
    <source>
        <dbReference type="EMBL" id="SEI43791.1"/>
    </source>
</evidence>
<protein>
    <submittedName>
        <fullName evidence="3">Multidrug resistance efflux pump</fullName>
    </submittedName>
</protein>
<reference evidence="3 4" key="1">
    <citation type="submission" date="2016-10" db="EMBL/GenBank/DDBJ databases">
        <authorList>
            <person name="de Groot N.N."/>
        </authorList>
    </citation>
    <scope>NUCLEOTIDE SEQUENCE [LARGE SCALE GENOMIC DNA]</scope>
    <source>
        <strain evidence="3 4">DSM 26515</strain>
    </source>
</reference>
<dbReference type="GO" id="GO:1990281">
    <property type="term" value="C:efflux pump complex"/>
    <property type="evidence" value="ECO:0007669"/>
    <property type="project" value="TreeGrafter"/>
</dbReference>
<dbReference type="RefSeq" id="WP_091333367.1">
    <property type="nucleotide sequence ID" value="NZ_FNYC01000001.1"/>
</dbReference>
<dbReference type="Gene3D" id="2.40.30.170">
    <property type="match status" value="1"/>
</dbReference>
<keyword evidence="4" id="KW-1185">Reference proteome</keyword>
<evidence type="ECO:0000256" key="2">
    <source>
        <dbReference type="SAM" id="SignalP"/>
    </source>
</evidence>
<gene>
    <name evidence="3" type="ORF">SAMN04487997_0659</name>
</gene>
<feature type="chain" id="PRO_5011485500" evidence="2">
    <location>
        <begin position="25"/>
        <end position="307"/>
    </location>
</feature>
<dbReference type="PROSITE" id="PS51257">
    <property type="entry name" value="PROKAR_LIPOPROTEIN"/>
    <property type="match status" value="1"/>
</dbReference>
<evidence type="ECO:0000256" key="1">
    <source>
        <dbReference type="SAM" id="Coils"/>
    </source>
</evidence>
<keyword evidence="1" id="KW-0175">Coiled coil</keyword>
<dbReference type="Gene3D" id="1.10.287.470">
    <property type="entry name" value="Helix hairpin bin"/>
    <property type="match status" value="1"/>
</dbReference>
<keyword evidence="2" id="KW-0732">Signal</keyword>
<dbReference type="Proteomes" id="UP000199420">
    <property type="component" value="Unassembled WGS sequence"/>
</dbReference>
<dbReference type="AlphaFoldDB" id="A0A1H6QJ91"/>
<dbReference type="EMBL" id="FNYC01000001">
    <property type="protein sequence ID" value="SEI43791.1"/>
    <property type="molecule type" value="Genomic_DNA"/>
</dbReference>
<evidence type="ECO:0000313" key="4">
    <source>
        <dbReference type="Proteomes" id="UP000199420"/>
    </source>
</evidence>